<dbReference type="eggNOG" id="ENOG502S1DC">
    <property type="taxonomic scope" value="Eukaryota"/>
</dbReference>
<dbReference type="AlphaFoldDB" id="G4TBF5"/>
<name>G4TBF5_SERID</name>
<evidence type="ECO:0000313" key="4">
    <source>
        <dbReference type="Proteomes" id="UP000007148"/>
    </source>
</evidence>
<dbReference type="SUPFAM" id="SSF50685">
    <property type="entry name" value="Barwin-like endoglucanases"/>
    <property type="match status" value="1"/>
</dbReference>
<dbReference type="InParanoid" id="G4TBF5"/>
<dbReference type="HOGENOM" id="CLU_1949658_0_0_1"/>
<feature type="chain" id="PRO_5003468638" description="Expansin-like EG45 domain-containing protein" evidence="1">
    <location>
        <begin position="20"/>
        <end position="129"/>
    </location>
</feature>
<organism evidence="3 4">
    <name type="scientific">Serendipita indica (strain DSM 11827)</name>
    <name type="common">Root endophyte fungus</name>
    <name type="synonym">Piriformospora indica</name>
    <dbReference type="NCBI Taxonomy" id="1109443"/>
    <lineage>
        <taxon>Eukaryota</taxon>
        <taxon>Fungi</taxon>
        <taxon>Dikarya</taxon>
        <taxon>Basidiomycota</taxon>
        <taxon>Agaricomycotina</taxon>
        <taxon>Agaricomycetes</taxon>
        <taxon>Sebacinales</taxon>
        <taxon>Serendipitaceae</taxon>
        <taxon>Serendipita</taxon>
    </lineage>
</organism>
<dbReference type="Proteomes" id="UP000007148">
    <property type="component" value="Unassembled WGS sequence"/>
</dbReference>
<evidence type="ECO:0000256" key="1">
    <source>
        <dbReference type="SAM" id="SignalP"/>
    </source>
</evidence>
<reference evidence="3 4" key="1">
    <citation type="journal article" date="2011" name="PLoS Pathog.">
        <title>Endophytic Life Strategies Decoded by Genome and Transcriptome Analyses of the Mutualistic Root Symbiont Piriformospora indica.</title>
        <authorList>
            <person name="Zuccaro A."/>
            <person name="Lahrmann U."/>
            <person name="Guldener U."/>
            <person name="Langen G."/>
            <person name="Pfiffi S."/>
            <person name="Biedenkopf D."/>
            <person name="Wong P."/>
            <person name="Samans B."/>
            <person name="Grimm C."/>
            <person name="Basiewicz M."/>
            <person name="Murat C."/>
            <person name="Martin F."/>
            <person name="Kogel K.H."/>
        </authorList>
    </citation>
    <scope>NUCLEOTIDE SEQUENCE [LARGE SCALE GENOMIC DNA]</scope>
    <source>
        <strain evidence="3 4">DSM 11827</strain>
    </source>
</reference>
<dbReference type="OrthoDB" id="5823761at2759"/>
<gene>
    <name evidence="3" type="ORF">PIIN_02532</name>
</gene>
<evidence type="ECO:0000259" key="2">
    <source>
        <dbReference type="PROSITE" id="PS50842"/>
    </source>
</evidence>
<accession>G4TBF5</accession>
<dbReference type="InterPro" id="IPR007112">
    <property type="entry name" value="Expansin/allergen_DPBB_dom"/>
</dbReference>
<dbReference type="InterPro" id="IPR036908">
    <property type="entry name" value="RlpA-like_sf"/>
</dbReference>
<dbReference type="Gene3D" id="2.40.40.10">
    <property type="entry name" value="RlpA-like domain"/>
    <property type="match status" value="1"/>
</dbReference>
<dbReference type="Pfam" id="PF22514">
    <property type="entry name" value="EXPB1_D1"/>
    <property type="match status" value="1"/>
</dbReference>
<sequence length="129" mass="13978">MPIFSFIIHLFASVRPVEADVWRPPASGYATITHYTLPLDYIASCGCSAKSTHFPTAALNALAFGSTQNYGPGCGSCYRLKPLNTFLSSPPWYPPASEVSSVVIKVTDLCPKWSAWCEATEDTPNRSAS</sequence>
<protein>
    <recommendedName>
        <fullName evidence="2">Expansin-like EG45 domain-containing protein</fullName>
    </recommendedName>
</protein>
<feature type="domain" description="Expansin-like EG45" evidence="2">
    <location>
        <begin position="42"/>
        <end position="129"/>
    </location>
</feature>
<keyword evidence="4" id="KW-1185">Reference proteome</keyword>
<feature type="signal peptide" evidence="1">
    <location>
        <begin position="1"/>
        <end position="19"/>
    </location>
</feature>
<comment type="caution">
    <text evidence="3">The sequence shown here is derived from an EMBL/GenBank/DDBJ whole genome shotgun (WGS) entry which is preliminary data.</text>
</comment>
<keyword evidence="1" id="KW-0732">Signal</keyword>
<proteinExistence type="predicted"/>
<evidence type="ECO:0000313" key="3">
    <source>
        <dbReference type="EMBL" id="CCA68667.1"/>
    </source>
</evidence>
<dbReference type="PROSITE" id="PS50842">
    <property type="entry name" value="EXPANSIN_EG45"/>
    <property type="match status" value="1"/>
</dbReference>
<dbReference type="EMBL" id="CAFZ01000037">
    <property type="protein sequence ID" value="CCA68667.1"/>
    <property type="molecule type" value="Genomic_DNA"/>
</dbReference>